<feature type="non-terminal residue" evidence="1">
    <location>
        <position position="1"/>
    </location>
</feature>
<accession>A0A5J4PEL4</accession>
<dbReference type="AlphaFoldDB" id="A0A5J4PEL4"/>
<name>A0A5J4PEL4_9ZZZZ</name>
<reference evidence="1" key="1">
    <citation type="submission" date="2019-03" db="EMBL/GenBank/DDBJ databases">
        <title>Single cell metagenomics reveals metabolic interactions within the superorganism composed of flagellate Streblomastix strix and complex community of Bacteroidetes bacteria on its surface.</title>
        <authorList>
            <person name="Treitli S.C."/>
            <person name="Kolisko M."/>
            <person name="Husnik F."/>
            <person name="Keeling P."/>
            <person name="Hampl V."/>
        </authorList>
    </citation>
    <scope>NUCLEOTIDE SEQUENCE</scope>
    <source>
        <strain evidence="1">STM</strain>
    </source>
</reference>
<gene>
    <name evidence="1" type="ORF">EZS27_041351</name>
</gene>
<sequence length="34" mass="3834">NENSFTFAVAFEREHSSVLNLVKVFGGSYERSVL</sequence>
<comment type="caution">
    <text evidence="1">The sequence shown here is derived from an EMBL/GenBank/DDBJ whole genome shotgun (WGS) entry which is preliminary data.</text>
</comment>
<protein>
    <submittedName>
        <fullName evidence="1">Uncharacterized protein</fullName>
    </submittedName>
</protein>
<organism evidence="1">
    <name type="scientific">termite gut metagenome</name>
    <dbReference type="NCBI Taxonomy" id="433724"/>
    <lineage>
        <taxon>unclassified sequences</taxon>
        <taxon>metagenomes</taxon>
        <taxon>organismal metagenomes</taxon>
    </lineage>
</organism>
<proteinExistence type="predicted"/>
<dbReference type="EMBL" id="SNRY01009495">
    <property type="protein sequence ID" value="KAA6306984.1"/>
    <property type="molecule type" value="Genomic_DNA"/>
</dbReference>
<evidence type="ECO:0000313" key="1">
    <source>
        <dbReference type="EMBL" id="KAA6306984.1"/>
    </source>
</evidence>